<keyword evidence="5 8" id="KW-0862">Zinc</keyword>
<feature type="binding site" evidence="8">
    <location>
        <position position="148"/>
    </location>
    <ligand>
        <name>Zn(2+)</name>
        <dbReference type="ChEBI" id="CHEBI:29105"/>
        <note>catalytic</note>
    </ligand>
</feature>
<evidence type="ECO:0000256" key="4">
    <source>
        <dbReference type="ARBA" id="ARBA00022801"/>
    </source>
</evidence>
<evidence type="ECO:0000256" key="7">
    <source>
        <dbReference type="ARBA" id="ARBA00025529"/>
    </source>
</evidence>
<comment type="function">
    <text evidence="7">Zinc metalloprotease. Provoques deadhesion of endothelial cells from cell cultures, and also degradation of fibronectin, fibrinogen and gelatin in vitro. Its role in the venom is not fully understood but it might act as a spreading factor that facilitates diffusion of other venom toxins. Alternatively, it might be involved in the proteolytic processing of other venom toxins or it might play a role in extra-oral digestion of prey.</text>
</comment>
<comment type="cofactor">
    <cofactor evidence="8 9">
        <name>Zn(2+)</name>
        <dbReference type="ChEBI" id="CHEBI:29105"/>
    </cofactor>
    <text evidence="8 9">Binds 1 zinc ion per subunit.</text>
</comment>
<dbReference type="RefSeq" id="XP_022245693.1">
    <property type="nucleotide sequence ID" value="XM_022389985.1"/>
</dbReference>
<protein>
    <recommendedName>
        <fullName evidence="9">Metalloendopeptidase</fullName>
        <ecNumber evidence="9">3.4.24.-</ecNumber>
    </recommendedName>
</protein>
<evidence type="ECO:0000256" key="2">
    <source>
        <dbReference type="ARBA" id="ARBA00022670"/>
    </source>
</evidence>
<dbReference type="EC" id="3.4.24.-" evidence="9"/>
<keyword evidence="2 8" id="KW-0645">Protease</keyword>
<dbReference type="InterPro" id="IPR001506">
    <property type="entry name" value="Peptidase_M12A"/>
</dbReference>
<organism evidence="11 12">
    <name type="scientific">Limulus polyphemus</name>
    <name type="common">Atlantic horseshoe crab</name>
    <dbReference type="NCBI Taxonomy" id="6850"/>
    <lineage>
        <taxon>Eukaryota</taxon>
        <taxon>Metazoa</taxon>
        <taxon>Ecdysozoa</taxon>
        <taxon>Arthropoda</taxon>
        <taxon>Chelicerata</taxon>
        <taxon>Merostomata</taxon>
        <taxon>Xiphosura</taxon>
        <taxon>Limulidae</taxon>
        <taxon>Limulus</taxon>
    </lineage>
</organism>
<evidence type="ECO:0000256" key="1">
    <source>
        <dbReference type="ARBA" id="ARBA00011245"/>
    </source>
</evidence>
<dbReference type="SMART" id="SM00235">
    <property type="entry name" value="ZnMc"/>
    <property type="match status" value="1"/>
</dbReference>
<feature type="binding site" evidence="8">
    <location>
        <position position="144"/>
    </location>
    <ligand>
        <name>Zn(2+)</name>
        <dbReference type="ChEBI" id="CHEBI:29105"/>
        <note>catalytic</note>
    </ligand>
</feature>
<dbReference type="Pfam" id="PF01400">
    <property type="entry name" value="Astacin"/>
    <property type="match status" value="1"/>
</dbReference>
<dbReference type="CDD" id="cd04280">
    <property type="entry name" value="ZnMc_astacin_like"/>
    <property type="match status" value="1"/>
</dbReference>
<evidence type="ECO:0000259" key="10">
    <source>
        <dbReference type="PROSITE" id="PS51864"/>
    </source>
</evidence>
<evidence type="ECO:0000313" key="11">
    <source>
        <dbReference type="Proteomes" id="UP000694941"/>
    </source>
</evidence>
<evidence type="ECO:0000313" key="12">
    <source>
        <dbReference type="RefSeq" id="XP_022245693.1"/>
    </source>
</evidence>
<dbReference type="SUPFAM" id="SSF55486">
    <property type="entry name" value="Metalloproteases ('zincins'), catalytic domain"/>
    <property type="match status" value="1"/>
</dbReference>
<evidence type="ECO:0000256" key="3">
    <source>
        <dbReference type="ARBA" id="ARBA00022723"/>
    </source>
</evidence>
<keyword evidence="4 8" id="KW-0378">Hydrolase</keyword>
<dbReference type="PANTHER" id="PTHR10127:SF780">
    <property type="entry name" value="METALLOENDOPEPTIDASE"/>
    <property type="match status" value="1"/>
</dbReference>
<dbReference type="PRINTS" id="PR00480">
    <property type="entry name" value="ASTACIN"/>
</dbReference>
<comment type="caution">
    <text evidence="8">Lacks conserved residue(s) required for the propagation of feature annotation.</text>
</comment>
<evidence type="ECO:0000256" key="6">
    <source>
        <dbReference type="ARBA" id="ARBA00023049"/>
    </source>
</evidence>
<name>A0ABM1SPY7_LIMPO</name>
<sequence>MLLVLFCVFVSALALPESSYDNFNETHWSPLEGELFEGDIKLLPSQYDENRNALLNRAKRWTGKTVYYQISSTYSSSQRNLILQAMEEYHKNTCIRFIQRTNQQNYLNIYPDSVGCWSYFGMIGGGQKLSLQIPGCMYKGLIMHELMHALGFTHEQSRADRDNYVTINWDNISENQKYNFNKFTLSYIDHLGESYDYRSIMHYHAWSFALNRNYPTLTPKLSGFTLNDLGAGQRNNQFTATDVRKIKNYYQC</sequence>
<dbReference type="GeneID" id="106460441"/>
<dbReference type="PROSITE" id="PS51864">
    <property type="entry name" value="ASTACIN"/>
    <property type="match status" value="1"/>
</dbReference>
<evidence type="ECO:0000256" key="5">
    <source>
        <dbReference type="ARBA" id="ARBA00022833"/>
    </source>
</evidence>
<feature type="active site" evidence="8">
    <location>
        <position position="145"/>
    </location>
</feature>
<dbReference type="PANTHER" id="PTHR10127">
    <property type="entry name" value="DISCOIDIN, CUB, EGF, LAMININ , AND ZINC METALLOPROTEASE DOMAIN CONTAINING"/>
    <property type="match status" value="1"/>
</dbReference>
<dbReference type="Gene3D" id="3.40.390.10">
    <property type="entry name" value="Collagenase (Catalytic Domain)"/>
    <property type="match status" value="1"/>
</dbReference>
<gene>
    <name evidence="12" type="primary">LOC106460441</name>
</gene>
<proteinExistence type="predicted"/>
<keyword evidence="3 8" id="KW-0479">Metal-binding</keyword>
<keyword evidence="6 8" id="KW-0482">Metalloprotease</keyword>
<dbReference type="InterPro" id="IPR024079">
    <property type="entry name" value="MetalloPept_cat_dom_sf"/>
</dbReference>
<dbReference type="InterPro" id="IPR034035">
    <property type="entry name" value="Astacin-like_dom"/>
</dbReference>
<reference evidence="12" key="1">
    <citation type="submission" date="2025-08" db="UniProtKB">
        <authorList>
            <consortium name="RefSeq"/>
        </authorList>
    </citation>
    <scope>IDENTIFICATION</scope>
    <source>
        <tissue evidence="12">Muscle</tissue>
    </source>
</reference>
<evidence type="ECO:0000256" key="9">
    <source>
        <dbReference type="RuleBase" id="RU361183"/>
    </source>
</evidence>
<evidence type="ECO:0000256" key="8">
    <source>
        <dbReference type="PROSITE-ProRule" id="PRU01211"/>
    </source>
</evidence>
<feature type="domain" description="Peptidase M12A" evidence="10">
    <location>
        <begin position="52"/>
        <end position="252"/>
    </location>
</feature>
<dbReference type="InterPro" id="IPR006026">
    <property type="entry name" value="Peptidase_Metallo"/>
</dbReference>
<accession>A0ABM1SPY7</accession>
<dbReference type="Proteomes" id="UP000694941">
    <property type="component" value="Unplaced"/>
</dbReference>
<comment type="subunit">
    <text evidence="1">Monomer.</text>
</comment>
<keyword evidence="11" id="KW-1185">Reference proteome</keyword>
<feature type="binding site" evidence="8">
    <location>
        <position position="154"/>
    </location>
    <ligand>
        <name>Zn(2+)</name>
        <dbReference type="ChEBI" id="CHEBI:29105"/>
        <note>catalytic</note>
    </ligand>
</feature>